<evidence type="ECO:0000313" key="2">
    <source>
        <dbReference type="EMBL" id="MBW0481282.1"/>
    </source>
</evidence>
<accession>A0A9Q3CCQ6</accession>
<reference evidence="2" key="1">
    <citation type="submission" date="2021-03" db="EMBL/GenBank/DDBJ databases">
        <title>Draft genome sequence of rust myrtle Austropuccinia psidii MF-1, a brazilian biotype.</title>
        <authorList>
            <person name="Quecine M.C."/>
            <person name="Pachon D.M.R."/>
            <person name="Bonatelli M.L."/>
            <person name="Correr F.H."/>
            <person name="Franceschini L.M."/>
            <person name="Leite T.F."/>
            <person name="Margarido G.R.A."/>
            <person name="Almeida C.A."/>
            <person name="Ferrarezi J.A."/>
            <person name="Labate C.A."/>
        </authorList>
    </citation>
    <scope>NUCLEOTIDE SEQUENCE</scope>
    <source>
        <strain evidence="2">MF-1</strain>
    </source>
</reference>
<proteinExistence type="predicted"/>
<sequence>MKGGIEPIRSHNGILTTEVEEKEELLVQGTSIIGSESDLSDTLDPQSNQYLLSSHPVPTRRYVEKSKTSQKKGAGPNKLPHELLKLATQKIPLVLTPPFNSFLAWGHYHNL</sequence>
<evidence type="ECO:0000256" key="1">
    <source>
        <dbReference type="SAM" id="MobiDB-lite"/>
    </source>
</evidence>
<dbReference type="Proteomes" id="UP000765509">
    <property type="component" value="Unassembled WGS sequence"/>
</dbReference>
<gene>
    <name evidence="2" type="ORF">O181_020997</name>
</gene>
<comment type="caution">
    <text evidence="2">The sequence shown here is derived from an EMBL/GenBank/DDBJ whole genome shotgun (WGS) entry which is preliminary data.</text>
</comment>
<feature type="region of interest" description="Disordered" evidence="1">
    <location>
        <begin position="51"/>
        <end position="79"/>
    </location>
</feature>
<protein>
    <submittedName>
        <fullName evidence="2">Uncharacterized protein</fullName>
    </submittedName>
</protein>
<dbReference type="EMBL" id="AVOT02006326">
    <property type="protein sequence ID" value="MBW0481282.1"/>
    <property type="molecule type" value="Genomic_DNA"/>
</dbReference>
<organism evidence="2 3">
    <name type="scientific">Austropuccinia psidii MF-1</name>
    <dbReference type="NCBI Taxonomy" id="1389203"/>
    <lineage>
        <taxon>Eukaryota</taxon>
        <taxon>Fungi</taxon>
        <taxon>Dikarya</taxon>
        <taxon>Basidiomycota</taxon>
        <taxon>Pucciniomycotina</taxon>
        <taxon>Pucciniomycetes</taxon>
        <taxon>Pucciniales</taxon>
        <taxon>Sphaerophragmiaceae</taxon>
        <taxon>Austropuccinia</taxon>
    </lineage>
</organism>
<name>A0A9Q3CCQ6_9BASI</name>
<dbReference type="AlphaFoldDB" id="A0A9Q3CCQ6"/>
<evidence type="ECO:0000313" key="3">
    <source>
        <dbReference type="Proteomes" id="UP000765509"/>
    </source>
</evidence>
<keyword evidence="3" id="KW-1185">Reference proteome</keyword>